<evidence type="ECO:0000313" key="1">
    <source>
        <dbReference type="EMBL" id="EYC41813.1"/>
    </source>
</evidence>
<organism evidence="1 2">
    <name type="scientific">Ancylostoma ceylanicum</name>
    <dbReference type="NCBI Taxonomy" id="53326"/>
    <lineage>
        <taxon>Eukaryota</taxon>
        <taxon>Metazoa</taxon>
        <taxon>Ecdysozoa</taxon>
        <taxon>Nematoda</taxon>
        <taxon>Chromadorea</taxon>
        <taxon>Rhabditida</taxon>
        <taxon>Rhabditina</taxon>
        <taxon>Rhabditomorpha</taxon>
        <taxon>Strongyloidea</taxon>
        <taxon>Ancylostomatidae</taxon>
        <taxon>Ancylostomatinae</taxon>
        <taxon>Ancylostoma</taxon>
    </lineage>
</organism>
<evidence type="ECO:0000313" key="2">
    <source>
        <dbReference type="Proteomes" id="UP000024635"/>
    </source>
</evidence>
<reference evidence="2" key="1">
    <citation type="journal article" date="2015" name="Nat. Genet.">
        <title>The genome and transcriptome of the zoonotic hookworm Ancylostoma ceylanicum identify infection-specific gene families.</title>
        <authorList>
            <person name="Schwarz E.M."/>
            <person name="Hu Y."/>
            <person name="Antoshechkin I."/>
            <person name="Miller M.M."/>
            <person name="Sternberg P.W."/>
            <person name="Aroian R.V."/>
        </authorList>
    </citation>
    <scope>NUCLEOTIDE SEQUENCE</scope>
    <source>
        <strain evidence="2">HY135</strain>
    </source>
</reference>
<name>A0A016WRZ8_9BILA</name>
<dbReference type="EMBL" id="JARK01000155">
    <property type="protein sequence ID" value="EYC41813.1"/>
    <property type="molecule type" value="Genomic_DNA"/>
</dbReference>
<accession>A0A016WRZ8</accession>
<sequence length="120" mass="13073">MLSLIKLSQSTSTVLPLWHYESPVSLASSLSTASHRTIPLATGLDTRSAPYRRQRIGDVADNPGGMAVDGWTASADWRHHQDGGIIEPWASSGAELSELSEEAKVKPKRTSARYLCRLGR</sequence>
<comment type="caution">
    <text evidence="1">The sequence shown here is derived from an EMBL/GenBank/DDBJ whole genome shotgun (WGS) entry which is preliminary data.</text>
</comment>
<dbReference type="AlphaFoldDB" id="A0A016WRZ8"/>
<protein>
    <submittedName>
        <fullName evidence="1">Uncharacterized protein</fullName>
    </submittedName>
</protein>
<gene>
    <name evidence="1" type="primary">Acey_s0555.g3374</name>
    <name evidence="1" type="ORF">Y032_0555g3374</name>
</gene>
<proteinExistence type="predicted"/>
<keyword evidence="2" id="KW-1185">Reference proteome</keyword>
<dbReference type="Proteomes" id="UP000024635">
    <property type="component" value="Unassembled WGS sequence"/>
</dbReference>